<organism evidence="2">
    <name type="scientific">Burkholderia cenocepacia</name>
    <dbReference type="NCBI Taxonomy" id="95486"/>
    <lineage>
        <taxon>Bacteria</taxon>
        <taxon>Pseudomonadati</taxon>
        <taxon>Pseudomonadota</taxon>
        <taxon>Betaproteobacteria</taxon>
        <taxon>Burkholderiales</taxon>
        <taxon>Burkholderiaceae</taxon>
        <taxon>Burkholderia</taxon>
        <taxon>Burkholderia cepacia complex</taxon>
    </lineage>
</organism>
<dbReference type="EMBL" id="JAAEAM010000058">
    <property type="protein sequence ID" value="NDV76954.1"/>
    <property type="molecule type" value="Genomic_DNA"/>
</dbReference>
<name>A0A6B2MNB5_9BURK</name>
<gene>
    <name evidence="2" type="ORF">GFJ35_33635</name>
</gene>
<evidence type="ECO:0000256" key="1">
    <source>
        <dbReference type="SAM" id="MobiDB-lite"/>
    </source>
</evidence>
<sequence length="79" mass="9064">MATAAEQRAEEQQAIEDERRSFERRQRAFLTVTKQFAPYGNGTPLDADLQELDAADADWKAKNAIVERIAEEIRDGKRR</sequence>
<dbReference type="AlphaFoldDB" id="A0A6B2MNB5"/>
<evidence type="ECO:0000313" key="2">
    <source>
        <dbReference type="EMBL" id="NDV76954.1"/>
    </source>
</evidence>
<feature type="compositionally biased region" description="Basic and acidic residues" evidence="1">
    <location>
        <begin position="7"/>
        <end position="20"/>
    </location>
</feature>
<feature type="region of interest" description="Disordered" evidence="1">
    <location>
        <begin position="1"/>
        <end position="20"/>
    </location>
</feature>
<proteinExistence type="predicted"/>
<protein>
    <submittedName>
        <fullName evidence="2">Uncharacterized protein</fullName>
    </submittedName>
</protein>
<reference evidence="2" key="1">
    <citation type="submission" date="2019-11" db="EMBL/GenBank/DDBJ databases">
        <title>Burkholderia cenocepacia CF.</title>
        <authorList>
            <person name="Vianna E.F."/>
            <person name="Marques E.A."/>
            <person name="Albano R.M."/>
            <person name="Leao R.S."/>
        </authorList>
    </citation>
    <scope>NUCLEOTIDE SEQUENCE</scope>
    <source>
        <strain evidence="2">MS-2140</strain>
    </source>
</reference>
<accession>A0A6B2MNB5</accession>
<dbReference type="RefSeq" id="WP_124530279.1">
    <property type="nucleotide sequence ID" value="NZ_CAJPHH010000006.1"/>
</dbReference>
<comment type="caution">
    <text evidence="2">The sequence shown here is derived from an EMBL/GenBank/DDBJ whole genome shotgun (WGS) entry which is preliminary data.</text>
</comment>